<proteinExistence type="predicted"/>
<dbReference type="EMBL" id="AP013059">
    <property type="protein sequence ID" value="BAN25928.1"/>
    <property type="molecule type" value="Genomic_DNA"/>
</dbReference>
<keyword evidence="2" id="KW-1185">Reference proteome</keyword>
<organism evidence="1 2">
    <name type="scientific">Caballeronia insecticola</name>
    <dbReference type="NCBI Taxonomy" id="758793"/>
    <lineage>
        <taxon>Bacteria</taxon>
        <taxon>Pseudomonadati</taxon>
        <taxon>Pseudomonadota</taxon>
        <taxon>Betaproteobacteria</taxon>
        <taxon>Burkholderiales</taxon>
        <taxon>Burkholderiaceae</taxon>
        <taxon>Caballeronia</taxon>
    </lineage>
</organism>
<dbReference type="Proteomes" id="UP000013966">
    <property type="component" value="Chromosome 2"/>
</dbReference>
<evidence type="ECO:0000313" key="1">
    <source>
        <dbReference type="EMBL" id="BAN25928.1"/>
    </source>
</evidence>
<evidence type="ECO:0000313" key="2">
    <source>
        <dbReference type="Proteomes" id="UP000013966"/>
    </source>
</evidence>
<protein>
    <submittedName>
        <fullName evidence="1">Uncharacterized protein</fullName>
    </submittedName>
</protein>
<dbReference type="STRING" id="758793.BRPE64_BCDS12670"/>
<dbReference type="HOGENOM" id="CLU_2987781_0_0_4"/>
<dbReference type="PATRIC" id="fig|758793.3.peg.4176"/>
<name>R4WMS4_9BURK</name>
<accession>R4WMS4</accession>
<reference evidence="1 2" key="1">
    <citation type="journal article" date="2013" name="Genome Announc.">
        <title>Complete Genome Sequence of Burkholderia sp. Strain RPE64, Bacterial Symbiont of the Bean Bug Riptortus pedestris.</title>
        <authorList>
            <person name="Shibata T.F."/>
            <person name="Maeda T."/>
            <person name="Nikoh N."/>
            <person name="Yamaguchi K."/>
            <person name="Oshima K."/>
            <person name="Hattori M."/>
            <person name="Nishiyama T."/>
            <person name="Hasebe M."/>
            <person name="Fukatsu T."/>
            <person name="Kikuchi Y."/>
            <person name="Shigenobu S."/>
        </authorList>
    </citation>
    <scope>NUCLEOTIDE SEQUENCE [LARGE SCALE GENOMIC DNA]</scope>
</reference>
<reference evidence="1 2" key="2">
    <citation type="journal article" date="2018" name="Int. J. Syst. Evol. Microbiol.">
        <title>Burkholderia insecticola sp. nov., a gut symbiotic bacterium of the bean bug Riptortus pedestris.</title>
        <authorList>
            <person name="Takeshita K."/>
            <person name="Tamaki H."/>
            <person name="Ohbayashi T."/>
            <person name="Meng X.-Y."/>
            <person name="Sone T."/>
            <person name="Mitani Y."/>
            <person name="Peeters C."/>
            <person name="Kikuchi Y."/>
            <person name="Vandamme P."/>
        </authorList>
    </citation>
    <scope>NUCLEOTIDE SEQUENCE [LARGE SCALE GENOMIC DNA]</scope>
    <source>
        <strain evidence="1">RPE64</strain>
    </source>
</reference>
<sequence length="57" mass="6393">MARRAGVDIEGVQRRRPQFDKLSMCSRAIKEASARAACPRCGLRVVDPAHGRWNIKT</sequence>
<gene>
    <name evidence="1" type="ORF">BRPE64_BCDS12670</name>
</gene>
<dbReference type="KEGG" id="buo:BRPE64_BCDS12670"/>
<dbReference type="AlphaFoldDB" id="R4WMS4"/>